<evidence type="ECO:0000256" key="1">
    <source>
        <dbReference type="SAM" id="SignalP"/>
    </source>
</evidence>
<evidence type="ECO:0000313" key="2">
    <source>
        <dbReference type="EMBL" id="SEJ11905.1"/>
    </source>
</evidence>
<dbReference type="AlphaFoldDB" id="A0A1H6WHS6"/>
<accession>A0A1H6WHS6</accession>
<dbReference type="Proteomes" id="UP000199223">
    <property type="component" value="Unassembled WGS sequence"/>
</dbReference>
<dbReference type="OrthoDB" id="68565at2"/>
<evidence type="ECO:0000313" key="3">
    <source>
        <dbReference type="Proteomes" id="UP000199223"/>
    </source>
</evidence>
<protein>
    <submittedName>
        <fullName evidence="2">Molybdate transport system ATP-binding protein</fullName>
    </submittedName>
</protein>
<dbReference type="RefSeq" id="WP_092263834.1">
    <property type="nucleotide sequence ID" value="NZ_FNZA01000004.1"/>
</dbReference>
<proteinExistence type="predicted"/>
<keyword evidence="3" id="KW-1185">Reference proteome</keyword>
<organism evidence="2 3">
    <name type="scientific">Deinococcus reticulitermitis</name>
    <dbReference type="NCBI Taxonomy" id="856736"/>
    <lineage>
        <taxon>Bacteria</taxon>
        <taxon>Thermotogati</taxon>
        <taxon>Deinococcota</taxon>
        <taxon>Deinococci</taxon>
        <taxon>Deinococcales</taxon>
        <taxon>Deinococcaceae</taxon>
        <taxon>Deinococcus</taxon>
    </lineage>
</organism>
<sequence length="192" mass="20118">MKFASLLLSLLALGLVPGAAAQTAKPSTPATAAPAPAPTVATTNLVTQPGYSFTAAGGWLSLRNDQGNSALKGPAVTGKPHANFTVLVSDLSKVAKANRTLGVARDVRAEELPTLVKNFKWLGERTVKVAPSGTLGVLWSYSGQDQGQGFRWTQLMTMKGDKLYTVTLAVPDGTRADVAAAGRMMFDSFALR</sequence>
<dbReference type="EMBL" id="FNZA01000004">
    <property type="protein sequence ID" value="SEJ11905.1"/>
    <property type="molecule type" value="Genomic_DNA"/>
</dbReference>
<keyword evidence="2" id="KW-0547">Nucleotide-binding</keyword>
<feature type="signal peptide" evidence="1">
    <location>
        <begin position="1"/>
        <end position="21"/>
    </location>
</feature>
<dbReference type="GO" id="GO:0005524">
    <property type="term" value="F:ATP binding"/>
    <property type="evidence" value="ECO:0007669"/>
    <property type="project" value="UniProtKB-KW"/>
</dbReference>
<dbReference type="Gene3D" id="3.40.1000.10">
    <property type="entry name" value="Mog1/PsbP, alpha/beta/alpha sandwich"/>
    <property type="match status" value="1"/>
</dbReference>
<feature type="chain" id="PRO_5011662672" evidence="1">
    <location>
        <begin position="22"/>
        <end position="192"/>
    </location>
</feature>
<keyword evidence="2" id="KW-0067">ATP-binding</keyword>
<gene>
    <name evidence="2" type="ORF">SAMN04488058_10453</name>
</gene>
<dbReference type="STRING" id="856736.SAMN04488058_10453"/>
<name>A0A1H6WHS6_9DEIO</name>
<keyword evidence="1" id="KW-0732">Signal</keyword>
<reference evidence="3" key="1">
    <citation type="submission" date="2016-10" db="EMBL/GenBank/DDBJ databases">
        <authorList>
            <person name="Varghese N."/>
            <person name="Submissions S."/>
        </authorList>
    </citation>
    <scope>NUCLEOTIDE SEQUENCE [LARGE SCALE GENOMIC DNA]</scope>
    <source>
        <strain evidence="3">CGMCC 1.10218</strain>
    </source>
</reference>